<dbReference type="InterPro" id="IPR016024">
    <property type="entry name" value="ARM-type_fold"/>
</dbReference>
<dbReference type="SUPFAM" id="SSF48371">
    <property type="entry name" value="ARM repeat"/>
    <property type="match status" value="1"/>
</dbReference>
<feature type="compositionally biased region" description="Basic and acidic residues" evidence="1">
    <location>
        <begin position="883"/>
        <end position="909"/>
    </location>
</feature>
<evidence type="ECO:0000259" key="2">
    <source>
        <dbReference type="Pfam" id="PF24173"/>
    </source>
</evidence>
<dbReference type="AlphaFoldDB" id="A0A5C3NSM4"/>
<dbReference type="Pfam" id="PF24181">
    <property type="entry name" value="TPR_TTI1_C"/>
    <property type="match status" value="1"/>
</dbReference>
<dbReference type="InterPro" id="IPR057567">
    <property type="entry name" value="TPR_TTI1_C"/>
</dbReference>
<feature type="domain" description="TTI1 C-terminal TPR" evidence="3">
    <location>
        <begin position="819"/>
        <end position="1108"/>
    </location>
</feature>
<dbReference type="OrthoDB" id="49511at2759"/>
<evidence type="ECO:0000259" key="3">
    <source>
        <dbReference type="Pfam" id="PF24181"/>
    </source>
</evidence>
<dbReference type="InterPro" id="IPR049362">
    <property type="entry name" value="TTI1_rpt"/>
</dbReference>
<feature type="domain" description="TTI1 N-terminal TPR" evidence="2">
    <location>
        <begin position="10"/>
        <end position="377"/>
    </location>
</feature>
<feature type="region of interest" description="Disordered" evidence="1">
    <location>
        <begin position="866"/>
        <end position="917"/>
    </location>
</feature>
<evidence type="ECO:0000256" key="1">
    <source>
        <dbReference type="SAM" id="MobiDB-lite"/>
    </source>
</evidence>
<dbReference type="EMBL" id="ML213503">
    <property type="protein sequence ID" value="TFK56731.1"/>
    <property type="molecule type" value="Genomic_DNA"/>
</dbReference>
<gene>
    <name evidence="4" type="ORF">OE88DRAFT_1650165</name>
</gene>
<evidence type="ECO:0000313" key="4">
    <source>
        <dbReference type="EMBL" id="TFK56731.1"/>
    </source>
</evidence>
<dbReference type="Proteomes" id="UP000305948">
    <property type="component" value="Unassembled WGS sequence"/>
</dbReference>
<dbReference type="Gene3D" id="1.25.10.10">
    <property type="entry name" value="Leucine-rich Repeat Variant"/>
    <property type="match status" value="1"/>
</dbReference>
<proteinExistence type="predicted"/>
<organism evidence="4 5">
    <name type="scientific">Heliocybe sulcata</name>
    <dbReference type="NCBI Taxonomy" id="5364"/>
    <lineage>
        <taxon>Eukaryota</taxon>
        <taxon>Fungi</taxon>
        <taxon>Dikarya</taxon>
        <taxon>Basidiomycota</taxon>
        <taxon>Agaricomycotina</taxon>
        <taxon>Agaricomycetes</taxon>
        <taxon>Gloeophyllales</taxon>
        <taxon>Gloeophyllaceae</taxon>
        <taxon>Heliocybe</taxon>
    </lineage>
</organism>
<dbReference type="InterPro" id="IPR052587">
    <property type="entry name" value="TELO2-interacting_protein_1"/>
</dbReference>
<name>A0A5C3NSM4_9AGAM</name>
<evidence type="ECO:0000313" key="5">
    <source>
        <dbReference type="Proteomes" id="UP000305948"/>
    </source>
</evidence>
<dbReference type="InterPro" id="IPR057566">
    <property type="entry name" value="TPR_TTI1_N"/>
</dbReference>
<dbReference type="Pfam" id="PF24173">
    <property type="entry name" value="TPR_TTI1_N"/>
    <property type="match status" value="1"/>
</dbReference>
<accession>A0A5C3NSM4</accession>
<evidence type="ECO:0008006" key="6">
    <source>
        <dbReference type="Google" id="ProtNLM"/>
    </source>
</evidence>
<feature type="region of interest" description="Disordered" evidence="1">
    <location>
        <begin position="294"/>
        <end position="313"/>
    </location>
</feature>
<reference evidence="4 5" key="1">
    <citation type="journal article" date="2019" name="Nat. Ecol. Evol.">
        <title>Megaphylogeny resolves global patterns of mushroom evolution.</title>
        <authorList>
            <person name="Varga T."/>
            <person name="Krizsan K."/>
            <person name="Foldi C."/>
            <person name="Dima B."/>
            <person name="Sanchez-Garcia M."/>
            <person name="Sanchez-Ramirez S."/>
            <person name="Szollosi G.J."/>
            <person name="Szarkandi J.G."/>
            <person name="Papp V."/>
            <person name="Albert L."/>
            <person name="Andreopoulos W."/>
            <person name="Angelini C."/>
            <person name="Antonin V."/>
            <person name="Barry K.W."/>
            <person name="Bougher N.L."/>
            <person name="Buchanan P."/>
            <person name="Buyck B."/>
            <person name="Bense V."/>
            <person name="Catcheside P."/>
            <person name="Chovatia M."/>
            <person name="Cooper J."/>
            <person name="Damon W."/>
            <person name="Desjardin D."/>
            <person name="Finy P."/>
            <person name="Geml J."/>
            <person name="Haridas S."/>
            <person name="Hughes K."/>
            <person name="Justo A."/>
            <person name="Karasinski D."/>
            <person name="Kautmanova I."/>
            <person name="Kiss B."/>
            <person name="Kocsube S."/>
            <person name="Kotiranta H."/>
            <person name="LaButti K.M."/>
            <person name="Lechner B.E."/>
            <person name="Liimatainen K."/>
            <person name="Lipzen A."/>
            <person name="Lukacs Z."/>
            <person name="Mihaltcheva S."/>
            <person name="Morgado L.N."/>
            <person name="Niskanen T."/>
            <person name="Noordeloos M.E."/>
            <person name="Ohm R.A."/>
            <person name="Ortiz-Santana B."/>
            <person name="Ovrebo C."/>
            <person name="Racz N."/>
            <person name="Riley R."/>
            <person name="Savchenko A."/>
            <person name="Shiryaev A."/>
            <person name="Soop K."/>
            <person name="Spirin V."/>
            <person name="Szebenyi C."/>
            <person name="Tomsovsky M."/>
            <person name="Tulloss R.E."/>
            <person name="Uehling J."/>
            <person name="Grigoriev I.V."/>
            <person name="Vagvolgyi C."/>
            <person name="Papp T."/>
            <person name="Martin F.M."/>
            <person name="Miettinen O."/>
            <person name="Hibbett D.S."/>
            <person name="Nagy L.G."/>
        </authorList>
    </citation>
    <scope>NUCLEOTIDE SEQUENCE [LARGE SCALE GENOMIC DNA]</scope>
    <source>
        <strain evidence="4 5">OMC1185</strain>
    </source>
</reference>
<dbReference type="GO" id="GO:0005737">
    <property type="term" value="C:cytoplasm"/>
    <property type="evidence" value="ECO:0007669"/>
    <property type="project" value="TreeGrafter"/>
</dbReference>
<protein>
    <recommendedName>
        <fullName evidence="6">ARM repeat-containing protein</fullName>
    </recommendedName>
</protein>
<dbReference type="PANTHER" id="PTHR18460">
    <property type="entry name" value="TEL2 INTERACTING PROTEIN 1 TTI1 FAMILY MEMBER"/>
    <property type="match status" value="1"/>
</dbReference>
<sequence length="1146" mass="125530">MDEERNQAVFQKFKKTCVPLIGSSLITPSSVGNVVQLLMELTETLREVRASHYRLTSSLISYIFFPLSTILRRNPSSEIPDQILENVITIFTIILEEDWWWNCDLRTWEQLFMLSGAIVTGIETKGQGKTRSDETKDVAVQALVALLRERTHEECRRYQKDANNAMARLAEIKGHVQGANFVPVLGQILDSSLATCMSHHLPLQRHSLQLLDLLVRIYIPDGLSPSVLPGIISTMVKVALGITPSKLSSKGEVVAGALTVMQGIILRAIGDDICVQEGAVRDVNDLDDLTQLATGATEDSAPGTSNSPYATRRTGSWLRGTASQLHIAINSMTSLTSHPNPIASRALVNFSAAILNGTSLTLPQTRPLLLSFLLALSLSDFDSVAKPAQDSLMELLSPSSQVHHALWQTMIQMARDHLAAIPRLLPAHADAKVEHSAKVIEAICALCVTLSDSSHSQGRGLSHLPSISLGIGKLLGPTGGIEKWGWPLLSVLELLPPAIVVTDSSGMQLLLENGSLDLPATAFPSMALKNVASQSTFEALERMMRSLGRASADECLYAAEWFIGVGLGGRTNMSVAALWCAAKLLEGVSGVRLGTPDQINMESSVKSNRLSKLARGLARSLSDLWEESEQEEMGEPAQPTANLDGLQDENLLIEYRKGLAPITLGGRGSQGRPQRGAVKQPSLHKAISLQLISLTCGILQSRSTPLFIYTLYPVLHSIVAEDSYVTETAAASLAFISYSTSFASPRNLVLSNFDYILDAVSRRFTRRWLDVNATKVLVLLVRLAGRDVVDRASDVVEECFDRLDEFHGYEIVVEGLIEVLLEVVKVVEAEDDAHVVHESAFKGEGDLLPGKQRLDAFFHWFHHRHDSGEEQDSEGHGPAPRRPWGEEHEAPKAESAQEKEGDKASDPMADRPPTPAQALTKQIVSRSLYFLTHGVPTVRARILLLLCSAVPILPESGLLPSIHHAWPFILNRLSDPEQFVVSAAAQLIEALAKHMGSFMSRRIWEDVWPRFRSMLNNLEAADANNALARRGRGAVGTESSYTHSHRLYRSMLKTMTAAVKGVQAQDAAVWDLTMSCRRFLSIGAHDELQMCARDLYKAIGQNNEDAVWLVLSATTQTVDGSVAFMLMERWEIEANVNVVLAGLEDT</sequence>
<dbReference type="InterPro" id="IPR011989">
    <property type="entry name" value="ARM-like"/>
</dbReference>
<keyword evidence="5" id="KW-1185">Reference proteome</keyword>
<dbReference type="STRING" id="5364.A0A5C3NSM4"/>
<dbReference type="Pfam" id="PF21547">
    <property type="entry name" value="TTI1"/>
    <property type="match status" value="1"/>
</dbReference>
<dbReference type="PANTHER" id="PTHR18460:SF3">
    <property type="entry name" value="TELO2-INTERACTING PROTEIN 1 HOMOLOG"/>
    <property type="match status" value="1"/>
</dbReference>